<keyword evidence="3 8" id="KW-0808">Transferase</keyword>
<evidence type="ECO:0000313" key="8">
    <source>
        <dbReference type="EMBL" id="RRS05357.1"/>
    </source>
</evidence>
<comment type="caution">
    <text evidence="8">The sequence shown here is derived from an EMBL/GenBank/DDBJ whole genome shotgun (WGS) entry which is preliminary data.</text>
</comment>
<dbReference type="InterPro" id="IPR002123">
    <property type="entry name" value="Plipid/glycerol_acylTrfase"/>
</dbReference>
<keyword evidence="6" id="KW-1133">Transmembrane helix</keyword>
<name>A0A426VEN6_9BURK</name>
<dbReference type="PANTHER" id="PTHR10434">
    <property type="entry name" value="1-ACYL-SN-GLYCEROL-3-PHOSPHATE ACYLTRANSFERASE"/>
    <property type="match status" value="1"/>
</dbReference>
<dbReference type="CDD" id="cd07989">
    <property type="entry name" value="LPLAT_AGPAT-like"/>
    <property type="match status" value="1"/>
</dbReference>
<evidence type="ECO:0000256" key="3">
    <source>
        <dbReference type="ARBA" id="ARBA00022679"/>
    </source>
</evidence>
<dbReference type="EMBL" id="RSED01000004">
    <property type="protein sequence ID" value="RRS05357.1"/>
    <property type="molecule type" value="Genomic_DNA"/>
</dbReference>
<feature type="domain" description="Phospholipid/glycerol acyltransferase" evidence="7">
    <location>
        <begin position="68"/>
        <end position="180"/>
    </location>
</feature>
<evidence type="ECO:0000313" key="9">
    <source>
        <dbReference type="Proteomes" id="UP000269265"/>
    </source>
</evidence>
<reference evidence="8 9" key="1">
    <citation type="submission" date="2018-12" db="EMBL/GenBank/DDBJ databases">
        <title>The whole draft genome of Aquabacterium sp. SJQ9.</title>
        <authorList>
            <person name="Sun L."/>
            <person name="Gao X."/>
            <person name="Chen W."/>
            <person name="Huang K."/>
        </authorList>
    </citation>
    <scope>NUCLEOTIDE SEQUENCE [LARGE SCALE GENOMIC DNA]</scope>
    <source>
        <strain evidence="8 9">SJQ9</strain>
    </source>
</reference>
<dbReference type="Pfam" id="PF01553">
    <property type="entry name" value="Acyltransferase"/>
    <property type="match status" value="1"/>
</dbReference>
<evidence type="ECO:0000256" key="1">
    <source>
        <dbReference type="ARBA" id="ARBA00005189"/>
    </source>
</evidence>
<evidence type="ECO:0000256" key="5">
    <source>
        <dbReference type="ARBA" id="ARBA00023315"/>
    </source>
</evidence>
<evidence type="ECO:0000256" key="4">
    <source>
        <dbReference type="ARBA" id="ARBA00023098"/>
    </source>
</evidence>
<proteinExistence type="predicted"/>
<keyword evidence="5 8" id="KW-0012">Acyltransferase</keyword>
<sequence>MLRRLRAVARLGHMAAYLCFISLWMRWRFEAMDQRTQLARMQAWSAGVFRCLGVKLVVRGLAPHPGPKLVVGNHVSWMDIMSINVVAPSRFVSKAEVAQWPIVGRMVTLAGTLYLERARRRDAMRVLGLLTQSLRDGHTAAVFPEGTTGDGHQLLHFHANLLQSAIDADVPVQPVAIRYSDADHAISPSAAFVGDTSVVESLWWIACADQLTVHVTVMPPQRVDHADRRALATRLHDEIAQALSSEH</sequence>
<dbReference type="GO" id="GO:0006654">
    <property type="term" value="P:phosphatidic acid biosynthetic process"/>
    <property type="evidence" value="ECO:0007669"/>
    <property type="project" value="TreeGrafter"/>
</dbReference>
<dbReference type="PANTHER" id="PTHR10434:SF64">
    <property type="entry name" value="1-ACYL-SN-GLYCEROL-3-PHOSPHATE ACYLTRANSFERASE-RELATED"/>
    <property type="match status" value="1"/>
</dbReference>
<keyword evidence="4" id="KW-0443">Lipid metabolism</keyword>
<protein>
    <submittedName>
        <fullName evidence="8">1-acyl-sn-glycerol-3-phosphate acyltransferase</fullName>
    </submittedName>
</protein>
<keyword evidence="6" id="KW-0472">Membrane</keyword>
<dbReference type="Proteomes" id="UP000269265">
    <property type="component" value="Unassembled WGS sequence"/>
</dbReference>
<dbReference type="AlphaFoldDB" id="A0A426VEN6"/>
<keyword evidence="2" id="KW-0444">Lipid biosynthesis</keyword>
<evidence type="ECO:0000256" key="6">
    <source>
        <dbReference type="SAM" id="Phobius"/>
    </source>
</evidence>
<keyword evidence="9" id="KW-1185">Reference proteome</keyword>
<organism evidence="8 9">
    <name type="scientific">Aquabacterium soli</name>
    <dbReference type="NCBI Taxonomy" id="2493092"/>
    <lineage>
        <taxon>Bacteria</taxon>
        <taxon>Pseudomonadati</taxon>
        <taxon>Pseudomonadota</taxon>
        <taxon>Betaproteobacteria</taxon>
        <taxon>Burkholderiales</taxon>
        <taxon>Aquabacterium</taxon>
    </lineage>
</organism>
<comment type="pathway">
    <text evidence="1">Lipid metabolism.</text>
</comment>
<dbReference type="SUPFAM" id="SSF69593">
    <property type="entry name" value="Glycerol-3-phosphate (1)-acyltransferase"/>
    <property type="match status" value="1"/>
</dbReference>
<feature type="transmembrane region" description="Helical" evidence="6">
    <location>
        <begin position="7"/>
        <end position="27"/>
    </location>
</feature>
<dbReference type="OrthoDB" id="9806880at2"/>
<evidence type="ECO:0000256" key="2">
    <source>
        <dbReference type="ARBA" id="ARBA00022516"/>
    </source>
</evidence>
<gene>
    <name evidence="8" type="ORF">EIP75_06710</name>
</gene>
<dbReference type="SMART" id="SM00563">
    <property type="entry name" value="PlsC"/>
    <property type="match status" value="1"/>
</dbReference>
<accession>A0A426VEN6</accession>
<evidence type="ECO:0000259" key="7">
    <source>
        <dbReference type="SMART" id="SM00563"/>
    </source>
</evidence>
<dbReference type="GO" id="GO:0003841">
    <property type="term" value="F:1-acylglycerol-3-phosphate O-acyltransferase activity"/>
    <property type="evidence" value="ECO:0007669"/>
    <property type="project" value="TreeGrafter"/>
</dbReference>
<keyword evidence="6" id="KW-0812">Transmembrane</keyword>